<feature type="signal peptide" evidence="6">
    <location>
        <begin position="1"/>
        <end position="25"/>
    </location>
</feature>
<keyword evidence="9" id="KW-1185">Reference proteome</keyword>
<feature type="compositionally biased region" description="Basic residues" evidence="5">
    <location>
        <begin position="205"/>
        <end position="217"/>
    </location>
</feature>
<dbReference type="AlphaFoldDB" id="A0A8X6YRH5"/>
<dbReference type="InterPro" id="IPR000436">
    <property type="entry name" value="Sushi_SCR_CCP_dom"/>
</dbReference>
<feature type="region of interest" description="Disordered" evidence="5">
    <location>
        <begin position="252"/>
        <end position="291"/>
    </location>
</feature>
<evidence type="ECO:0000256" key="6">
    <source>
        <dbReference type="SAM" id="SignalP"/>
    </source>
</evidence>
<evidence type="ECO:0000313" key="9">
    <source>
        <dbReference type="Proteomes" id="UP000886998"/>
    </source>
</evidence>
<dbReference type="SMART" id="SM00032">
    <property type="entry name" value="CCP"/>
    <property type="match status" value="2"/>
</dbReference>
<evidence type="ECO:0000313" key="8">
    <source>
        <dbReference type="EMBL" id="GFY77861.1"/>
    </source>
</evidence>
<comment type="caution">
    <text evidence="8">The sequence shown here is derived from an EMBL/GenBank/DDBJ whole genome shotgun (WGS) entry which is preliminary data.</text>
</comment>
<dbReference type="PANTHER" id="PTHR45656:SF4">
    <property type="entry name" value="PROTEIN CBR-CLEC-78"/>
    <property type="match status" value="1"/>
</dbReference>
<dbReference type="PANTHER" id="PTHR45656">
    <property type="entry name" value="PROTEIN CBR-CLEC-78"/>
    <property type="match status" value="1"/>
</dbReference>
<keyword evidence="3" id="KW-1015">Disulfide bond</keyword>
<dbReference type="EMBL" id="BMAV01022690">
    <property type="protein sequence ID" value="GFY77861.1"/>
    <property type="molecule type" value="Genomic_DNA"/>
</dbReference>
<dbReference type="SUPFAM" id="SSF57535">
    <property type="entry name" value="Complement control module/SCR domain"/>
    <property type="match status" value="2"/>
</dbReference>
<name>A0A8X6YRH5_9ARAC</name>
<protein>
    <submittedName>
        <fullName evidence="8">Sushi domain-containing protein</fullName>
    </submittedName>
</protein>
<accession>A0A8X6YRH5</accession>
<organism evidence="8 9">
    <name type="scientific">Trichonephila inaurata madagascariensis</name>
    <dbReference type="NCBI Taxonomy" id="2747483"/>
    <lineage>
        <taxon>Eukaryota</taxon>
        <taxon>Metazoa</taxon>
        <taxon>Ecdysozoa</taxon>
        <taxon>Arthropoda</taxon>
        <taxon>Chelicerata</taxon>
        <taxon>Arachnida</taxon>
        <taxon>Araneae</taxon>
        <taxon>Araneomorphae</taxon>
        <taxon>Entelegynae</taxon>
        <taxon>Araneoidea</taxon>
        <taxon>Nephilidae</taxon>
        <taxon>Trichonephila</taxon>
        <taxon>Trichonephila inaurata</taxon>
    </lineage>
</organism>
<dbReference type="Proteomes" id="UP000886998">
    <property type="component" value="Unassembled WGS sequence"/>
</dbReference>
<dbReference type="Gene3D" id="2.10.70.10">
    <property type="entry name" value="Complement Module, domain 1"/>
    <property type="match status" value="2"/>
</dbReference>
<comment type="caution">
    <text evidence="4">Lacks conserved residue(s) required for the propagation of feature annotation.</text>
</comment>
<keyword evidence="4" id="KW-0768">Sushi</keyword>
<evidence type="ECO:0000256" key="1">
    <source>
        <dbReference type="ARBA" id="ARBA00022729"/>
    </source>
</evidence>
<proteinExistence type="predicted"/>
<feature type="chain" id="PRO_5036456295" evidence="6">
    <location>
        <begin position="26"/>
        <end position="432"/>
    </location>
</feature>
<feature type="compositionally biased region" description="Basic residues" evidence="5">
    <location>
        <begin position="258"/>
        <end position="282"/>
    </location>
</feature>
<feature type="region of interest" description="Disordered" evidence="5">
    <location>
        <begin position="194"/>
        <end position="221"/>
    </location>
</feature>
<dbReference type="PROSITE" id="PS50923">
    <property type="entry name" value="SUSHI"/>
    <property type="match status" value="1"/>
</dbReference>
<dbReference type="InterPro" id="IPR051277">
    <property type="entry name" value="SEZ6_CSMD_C4BPB_Regulators"/>
</dbReference>
<dbReference type="CDD" id="cd00033">
    <property type="entry name" value="CCP"/>
    <property type="match status" value="2"/>
</dbReference>
<gene>
    <name evidence="8" type="primary">NCL1_10250</name>
    <name evidence="8" type="ORF">TNIN_73231</name>
</gene>
<dbReference type="InterPro" id="IPR035976">
    <property type="entry name" value="Sushi/SCR/CCP_sf"/>
</dbReference>
<sequence>MQEKLKMKMKLIIFMVLVLPGFGGASSWNNLNCPAPRAPDNGLSFIFRNGELVHFRCHPGYQMKGKAVAYCVNNVWTQSAPECVPIKKWSRHQNYTFGSDDDNNRNRDVAQQQDKWKAEKHRQLFNWGDQSSKDNVYGDGPRRLPLINGIWPPQDHAEQVLALGPQSTPGPRVLVKEEIDIAELRHKQLEELKKQRYKSGEATGKHKQRRKKNKRKNSVLIDDSVPRETILSLGATEDGQAFSVAFAKPNNDTDKVQIKPHKHRHHRGERKRKHHHQKKKKHFAADPGYSNFVTSRKSRVNTSGISPYHTIYQFNTHVKNDVAELRRRPVEQVQPKKNGSEDIPFADYDTSCVESIYRREVPMIAPQVANAFVYRYETRKNNVYPFNSYMEVKYKCLTGFVFATNAQTLFCKGGKWIGEIPSCIHDTRIPTF</sequence>
<evidence type="ECO:0000256" key="4">
    <source>
        <dbReference type="PROSITE-ProRule" id="PRU00302"/>
    </source>
</evidence>
<evidence type="ECO:0000256" key="2">
    <source>
        <dbReference type="ARBA" id="ARBA00022737"/>
    </source>
</evidence>
<reference evidence="8" key="1">
    <citation type="submission" date="2020-08" db="EMBL/GenBank/DDBJ databases">
        <title>Multicomponent nature underlies the extraordinary mechanical properties of spider dragline silk.</title>
        <authorList>
            <person name="Kono N."/>
            <person name="Nakamura H."/>
            <person name="Mori M."/>
            <person name="Yoshida Y."/>
            <person name="Ohtoshi R."/>
            <person name="Malay A.D."/>
            <person name="Moran D.A.P."/>
            <person name="Tomita M."/>
            <person name="Numata K."/>
            <person name="Arakawa K."/>
        </authorList>
    </citation>
    <scope>NUCLEOTIDE SEQUENCE</scope>
</reference>
<dbReference type="Pfam" id="PF00084">
    <property type="entry name" value="Sushi"/>
    <property type="match status" value="2"/>
</dbReference>
<evidence type="ECO:0000259" key="7">
    <source>
        <dbReference type="PROSITE" id="PS50923"/>
    </source>
</evidence>
<evidence type="ECO:0000256" key="5">
    <source>
        <dbReference type="SAM" id="MobiDB-lite"/>
    </source>
</evidence>
<dbReference type="OrthoDB" id="5804959at2759"/>
<keyword evidence="1 6" id="KW-0732">Signal</keyword>
<evidence type="ECO:0000256" key="3">
    <source>
        <dbReference type="ARBA" id="ARBA00023157"/>
    </source>
</evidence>
<keyword evidence="2" id="KW-0677">Repeat</keyword>
<feature type="domain" description="Sushi" evidence="7">
    <location>
        <begin position="31"/>
        <end position="85"/>
    </location>
</feature>